<keyword evidence="3" id="KW-1185">Reference proteome</keyword>
<organism evidence="2 3">
    <name type="scientific">Streptomyces monashensis</name>
    <dbReference type="NCBI Taxonomy" id="1678012"/>
    <lineage>
        <taxon>Bacteria</taxon>
        <taxon>Bacillati</taxon>
        <taxon>Actinomycetota</taxon>
        <taxon>Actinomycetes</taxon>
        <taxon>Kitasatosporales</taxon>
        <taxon>Streptomycetaceae</taxon>
        <taxon>Streptomyces</taxon>
    </lineage>
</organism>
<evidence type="ECO:0000313" key="3">
    <source>
        <dbReference type="Proteomes" id="UP000179642"/>
    </source>
</evidence>
<keyword evidence="1" id="KW-1133">Transmembrane helix</keyword>
<dbReference type="Proteomes" id="UP000179642">
    <property type="component" value="Unassembled WGS sequence"/>
</dbReference>
<evidence type="ECO:0008006" key="4">
    <source>
        <dbReference type="Google" id="ProtNLM"/>
    </source>
</evidence>
<reference evidence="2 3" key="1">
    <citation type="submission" date="2016-10" db="EMBL/GenBank/DDBJ databases">
        <title>Genome sequence of Streptomyces sp. MUSC 1.</title>
        <authorList>
            <person name="Lee L.-H."/>
            <person name="Ser H.-L."/>
            <person name="Law J.W.-F."/>
        </authorList>
    </citation>
    <scope>NUCLEOTIDE SEQUENCE [LARGE SCALE GENOMIC DNA]</scope>
    <source>
        <strain evidence="2 3">MUSC 1</strain>
    </source>
</reference>
<dbReference type="EMBL" id="MLYO01000025">
    <property type="protein sequence ID" value="OIK04838.1"/>
    <property type="molecule type" value="Genomic_DNA"/>
</dbReference>
<gene>
    <name evidence="2" type="ORF">BIV23_15950</name>
</gene>
<comment type="caution">
    <text evidence="2">The sequence shown here is derived from an EMBL/GenBank/DDBJ whole genome shotgun (WGS) entry which is preliminary data.</text>
</comment>
<feature type="transmembrane region" description="Helical" evidence="1">
    <location>
        <begin position="55"/>
        <end position="78"/>
    </location>
</feature>
<accession>A0A1S2QFB2</accession>
<proteinExistence type="predicted"/>
<evidence type="ECO:0000313" key="2">
    <source>
        <dbReference type="EMBL" id="OIK04838.1"/>
    </source>
</evidence>
<name>A0A1S2QFB2_9ACTN</name>
<feature type="transmembrane region" description="Helical" evidence="1">
    <location>
        <begin position="85"/>
        <end position="109"/>
    </location>
</feature>
<keyword evidence="1" id="KW-0472">Membrane</keyword>
<dbReference type="AlphaFoldDB" id="A0A1S2QFB2"/>
<protein>
    <recommendedName>
        <fullName evidence="4">Integral membrane protein</fullName>
    </recommendedName>
</protein>
<dbReference type="InterPro" id="IPR046096">
    <property type="entry name" value="DUF6114"/>
</dbReference>
<keyword evidence="1" id="KW-0812">Transmembrane</keyword>
<evidence type="ECO:0000256" key="1">
    <source>
        <dbReference type="SAM" id="Phobius"/>
    </source>
</evidence>
<sequence>MPAEWRDSLSRTRHEFRIWRDTRPFWAGLITLSAGLPIIYFPYAHLSWGGVTLALSSTAGAASLVIGVLLVVLGPLLWFQQNARLFAGIAAILMSLIALPLANFGGLLLGTLPGLIGGSLACAWTAPDDTCAPPADGGPHAR</sequence>
<feature type="transmembrane region" description="Helical" evidence="1">
    <location>
        <begin position="25"/>
        <end position="43"/>
    </location>
</feature>
<dbReference type="Pfam" id="PF19609">
    <property type="entry name" value="DUF6114"/>
    <property type="match status" value="1"/>
</dbReference>